<keyword evidence="2" id="KW-0963">Cytoplasm</keyword>
<keyword evidence="12" id="KW-1185">Reference proteome</keyword>
<dbReference type="GO" id="GO:0000160">
    <property type="term" value="P:phosphorelay signal transduction system"/>
    <property type="evidence" value="ECO:0007669"/>
    <property type="project" value="UniProtKB-KW"/>
</dbReference>
<dbReference type="SMART" id="SM00448">
    <property type="entry name" value="REC"/>
    <property type="match status" value="1"/>
</dbReference>
<dbReference type="PANTHER" id="PTHR42713">
    <property type="entry name" value="HISTIDINE KINASE-RELATED"/>
    <property type="match status" value="1"/>
</dbReference>
<gene>
    <name evidence="11" type="ORF">EI981_01140</name>
</gene>
<evidence type="ECO:0000256" key="8">
    <source>
        <dbReference type="PROSITE-ProRule" id="PRU00169"/>
    </source>
</evidence>
<organism evidence="11 12">
    <name type="scientific">Paenibacillus lutimineralis</name>
    <dbReference type="NCBI Taxonomy" id="2707005"/>
    <lineage>
        <taxon>Bacteria</taxon>
        <taxon>Bacillati</taxon>
        <taxon>Bacillota</taxon>
        <taxon>Bacilli</taxon>
        <taxon>Bacillales</taxon>
        <taxon>Paenibacillaceae</taxon>
        <taxon>Paenibacillus</taxon>
    </lineage>
</organism>
<evidence type="ECO:0000313" key="12">
    <source>
        <dbReference type="Proteomes" id="UP000270678"/>
    </source>
</evidence>
<sequence length="527" mass="61392">MKILIVDDELVLREKLEKIVLNSGLPFQEVYTAKDAFEAIDIMNEGVPDIVMTDIRMPQKSGLELAQYIHEYTPEVMVIIITGYSEFEYAKAAIANNVFEYLLKPIDRDQTIACLKKCVRLLKSRNKERNMYHIFKKYFSDNYDTVKKQFFENLFFNMVESSPEALKHQLAAFQITLTAYRAVNIKCISSQGSSFVEEAYYFSHILEKYFNEQLEQAIVYCFGTITHLLWPVRSPDENQDADELVKLLTDATRNMEDNYPVRLICGISQISTTLADIKSLRQQASFCLEVMDKEAEQGIVFYEALSETKDSFSEQITQLIGYIKIRNYNLAVSCVEKIFKEKDVKIDYFYDIINLILLNVSIFLHEVQMDTEQIKEVCGRMSKNIQNKKESAVLLEELKKWIQELCDILQEFMQNKQNFMINTIYDYINKNYGNQIGLSDVASHVGRNSSYISRIIKQEVGETFTHILTQKRINEAKRLLKHTNLKVIEIAENCGFPNIRYFNRVFVEKVGMTANNYRKVVRTFSEE</sequence>
<evidence type="ECO:0000256" key="5">
    <source>
        <dbReference type="ARBA" id="ARBA00023015"/>
    </source>
</evidence>
<dbReference type="EMBL" id="CP034346">
    <property type="protein sequence ID" value="AZS13225.1"/>
    <property type="molecule type" value="Genomic_DNA"/>
</dbReference>
<evidence type="ECO:0000313" key="11">
    <source>
        <dbReference type="EMBL" id="AZS13225.1"/>
    </source>
</evidence>
<dbReference type="SMART" id="SM00342">
    <property type="entry name" value="HTH_ARAC"/>
    <property type="match status" value="1"/>
</dbReference>
<dbReference type="InterPro" id="IPR009057">
    <property type="entry name" value="Homeodomain-like_sf"/>
</dbReference>
<evidence type="ECO:0000256" key="3">
    <source>
        <dbReference type="ARBA" id="ARBA00022553"/>
    </source>
</evidence>
<dbReference type="Proteomes" id="UP000270678">
    <property type="component" value="Chromosome"/>
</dbReference>
<evidence type="ECO:0000256" key="2">
    <source>
        <dbReference type="ARBA" id="ARBA00022490"/>
    </source>
</evidence>
<evidence type="ECO:0000256" key="6">
    <source>
        <dbReference type="ARBA" id="ARBA00023125"/>
    </source>
</evidence>
<dbReference type="SUPFAM" id="SSF46689">
    <property type="entry name" value="Homeodomain-like"/>
    <property type="match status" value="1"/>
</dbReference>
<feature type="modified residue" description="4-aspartylphosphate" evidence="8">
    <location>
        <position position="54"/>
    </location>
</feature>
<name>A0A3S9USC4_9BACL</name>
<protein>
    <submittedName>
        <fullName evidence="11">Response regulator</fullName>
    </submittedName>
</protein>
<dbReference type="CDD" id="cd17536">
    <property type="entry name" value="REC_YesN-like"/>
    <property type="match status" value="1"/>
</dbReference>
<keyword evidence="7" id="KW-0804">Transcription</keyword>
<dbReference type="InterPro" id="IPR001789">
    <property type="entry name" value="Sig_transdc_resp-reg_receiver"/>
</dbReference>
<dbReference type="GO" id="GO:0043565">
    <property type="term" value="F:sequence-specific DNA binding"/>
    <property type="evidence" value="ECO:0007669"/>
    <property type="project" value="InterPro"/>
</dbReference>
<dbReference type="GO" id="GO:0005737">
    <property type="term" value="C:cytoplasm"/>
    <property type="evidence" value="ECO:0007669"/>
    <property type="project" value="UniProtKB-SubCell"/>
</dbReference>
<dbReference type="PANTHER" id="PTHR42713:SF3">
    <property type="entry name" value="TRANSCRIPTIONAL REGULATORY PROTEIN HPTR"/>
    <property type="match status" value="1"/>
</dbReference>
<dbReference type="InterPro" id="IPR018060">
    <property type="entry name" value="HTH_AraC"/>
</dbReference>
<evidence type="ECO:0000256" key="1">
    <source>
        <dbReference type="ARBA" id="ARBA00004496"/>
    </source>
</evidence>
<proteinExistence type="predicted"/>
<dbReference type="PROSITE" id="PS01124">
    <property type="entry name" value="HTH_ARAC_FAMILY_2"/>
    <property type="match status" value="1"/>
</dbReference>
<dbReference type="PROSITE" id="PS00041">
    <property type="entry name" value="HTH_ARAC_FAMILY_1"/>
    <property type="match status" value="1"/>
</dbReference>
<keyword evidence="3 8" id="KW-0597">Phosphoprotein</keyword>
<evidence type="ECO:0000259" key="10">
    <source>
        <dbReference type="PROSITE" id="PS50110"/>
    </source>
</evidence>
<reference evidence="12" key="1">
    <citation type="submission" date="2018-12" db="EMBL/GenBank/DDBJ databases">
        <title>Complete genome sequence of Paenibacillus sp. MBLB1234.</title>
        <authorList>
            <person name="Nam Y.-D."/>
            <person name="Kang J."/>
            <person name="Chung W.-H."/>
            <person name="Park Y.S."/>
        </authorList>
    </citation>
    <scope>NUCLEOTIDE SEQUENCE [LARGE SCALE GENOMIC DNA]</scope>
    <source>
        <strain evidence="12">MBLB1234</strain>
    </source>
</reference>
<evidence type="ECO:0000256" key="7">
    <source>
        <dbReference type="ARBA" id="ARBA00023163"/>
    </source>
</evidence>
<feature type="domain" description="HTH araC/xylS-type" evidence="9">
    <location>
        <begin position="422"/>
        <end position="520"/>
    </location>
</feature>
<dbReference type="Pfam" id="PF12833">
    <property type="entry name" value="HTH_18"/>
    <property type="match status" value="1"/>
</dbReference>
<dbReference type="AlphaFoldDB" id="A0A3S9USC4"/>
<dbReference type="PROSITE" id="PS50110">
    <property type="entry name" value="RESPONSE_REGULATORY"/>
    <property type="match status" value="1"/>
</dbReference>
<keyword evidence="6" id="KW-0238">DNA-binding</keyword>
<keyword evidence="4" id="KW-0902">Two-component regulatory system</keyword>
<dbReference type="RefSeq" id="WP_126994693.1">
    <property type="nucleotide sequence ID" value="NZ_CP034346.1"/>
</dbReference>
<evidence type="ECO:0000259" key="9">
    <source>
        <dbReference type="PROSITE" id="PS01124"/>
    </source>
</evidence>
<keyword evidence="5" id="KW-0805">Transcription regulation</keyword>
<evidence type="ECO:0000256" key="4">
    <source>
        <dbReference type="ARBA" id="ARBA00023012"/>
    </source>
</evidence>
<feature type="domain" description="Response regulatory" evidence="10">
    <location>
        <begin position="2"/>
        <end position="119"/>
    </location>
</feature>
<dbReference type="InterPro" id="IPR018062">
    <property type="entry name" value="HTH_AraC-typ_CS"/>
</dbReference>
<dbReference type="SUPFAM" id="SSF52172">
    <property type="entry name" value="CheY-like"/>
    <property type="match status" value="1"/>
</dbReference>
<dbReference type="OrthoDB" id="2563880at2"/>
<dbReference type="InterPro" id="IPR051552">
    <property type="entry name" value="HptR"/>
</dbReference>
<comment type="subcellular location">
    <subcellularLocation>
        <location evidence="1">Cytoplasm</location>
    </subcellularLocation>
</comment>
<dbReference type="Gene3D" id="3.40.50.2300">
    <property type="match status" value="1"/>
</dbReference>
<accession>A0A3S9USC4</accession>
<dbReference type="GO" id="GO:0003700">
    <property type="term" value="F:DNA-binding transcription factor activity"/>
    <property type="evidence" value="ECO:0007669"/>
    <property type="project" value="InterPro"/>
</dbReference>
<dbReference type="Pfam" id="PF00072">
    <property type="entry name" value="Response_reg"/>
    <property type="match status" value="1"/>
</dbReference>
<dbReference type="Gene3D" id="1.10.10.60">
    <property type="entry name" value="Homeodomain-like"/>
    <property type="match status" value="2"/>
</dbReference>
<dbReference type="InterPro" id="IPR011006">
    <property type="entry name" value="CheY-like_superfamily"/>
</dbReference>
<dbReference type="KEGG" id="plut:EI981_01140"/>